<comment type="caution">
    <text evidence="2">The sequence shown here is derived from an EMBL/GenBank/DDBJ whole genome shotgun (WGS) entry which is preliminary data.</text>
</comment>
<evidence type="ECO:0000313" key="2">
    <source>
        <dbReference type="EMBL" id="MRX48617.1"/>
    </source>
</evidence>
<evidence type="ECO:0000259" key="1">
    <source>
        <dbReference type="Pfam" id="PF01973"/>
    </source>
</evidence>
<evidence type="ECO:0000313" key="3">
    <source>
        <dbReference type="Proteomes" id="UP000462931"/>
    </source>
</evidence>
<proteinExistence type="predicted"/>
<dbReference type="InterPro" id="IPR002826">
    <property type="entry name" value="MptE-like"/>
</dbReference>
<reference evidence="2 3" key="1">
    <citation type="submission" date="2019-11" db="EMBL/GenBank/DDBJ databases">
        <authorList>
            <person name="Cheng Q."/>
            <person name="Yang Z."/>
        </authorList>
    </citation>
    <scope>NUCLEOTIDE SEQUENCE [LARGE SCALE GENOMIC DNA]</scope>
    <source>
        <strain evidence="2 3">HX-22-1</strain>
    </source>
</reference>
<dbReference type="Proteomes" id="UP000462931">
    <property type="component" value="Unassembled WGS sequence"/>
</dbReference>
<dbReference type="Gene3D" id="3.90.1480.10">
    <property type="entry name" value="Alpha-2,3-sialyltransferase"/>
    <property type="match status" value="1"/>
</dbReference>
<gene>
    <name evidence="2" type="ORF">GJJ64_15590</name>
</gene>
<feature type="domain" description="6-hydroxymethylpterin diphosphokinase MptE-like" evidence="1">
    <location>
        <begin position="43"/>
        <end position="204"/>
    </location>
</feature>
<name>A0A7K0FU00_9SPHI</name>
<accession>A0A7K0FU00</accession>
<dbReference type="EMBL" id="WKJI01000005">
    <property type="protein sequence ID" value="MRX48617.1"/>
    <property type="molecule type" value="Genomic_DNA"/>
</dbReference>
<protein>
    <submittedName>
        <fullName evidence="2">DUF115 domain-containing protein</fullName>
    </submittedName>
</protein>
<keyword evidence="3" id="KW-1185">Reference proteome</keyword>
<organism evidence="2 3">
    <name type="scientific">Pedobacter puniceum</name>
    <dbReference type="NCBI Taxonomy" id="2666136"/>
    <lineage>
        <taxon>Bacteria</taxon>
        <taxon>Pseudomonadati</taxon>
        <taxon>Bacteroidota</taxon>
        <taxon>Sphingobacteriia</taxon>
        <taxon>Sphingobacteriales</taxon>
        <taxon>Sphingobacteriaceae</taxon>
        <taxon>Pedobacter</taxon>
    </lineage>
</organism>
<dbReference type="Pfam" id="PF01973">
    <property type="entry name" value="MptE-like"/>
    <property type="match status" value="1"/>
</dbReference>
<sequence>MQRLENLYNKISWFFSNCINLFFSLLKILLKSGSGKIPHANINKCIILGNGPSLKQSLTKHADFIRQNTLVCVNSFALTAEYEQLKPSYYVMHDPGLWLSDSTLTKDIFEAIKSKTNWRLTLFIPRSARKSSYLSALKNQNPEVNIQFYNYTIYKGFQNIGNWLFKNNWAMPQCQNVLVACCFLCINLRFKEVYILGADHTWHQDIFVDENNILCVKQIHFYENQEKVVAKPFYKGLHLKETFDMNEIFTAWAKVFAGYKRVKAYADYSGCKIYNASEVSFIDAFERVKI</sequence>
<dbReference type="AlphaFoldDB" id="A0A7K0FU00"/>